<organism evidence="1 2">
    <name type="scientific">Oesophagostomum dentatum</name>
    <name type="common">Nodular worm</name>
    <dbReference type="NCBI Taxonomy" id="61180"/>
    <lineage>
        <taxon>Eukaryota</taxon>
        <taxon>Metazoa</taxon>
        <taxon>Ecdysozoa</taxon>
        <taxon>Nematoda</taxon>
        <taxon>Chromadorea</taxon>
        <taxon>Rhabditida</taxon>
        <taxon>Rhabditina</taxon>
        <taxon>Rhabditomorpha</taxon>
        <taxon>Strongyloidea</taxon>
        <taxon>Strongylidae</taxon>
        <taxon>Oesophagostomum</taxon>
    </lineage>
</organism>
<keyword evidence="2" id="KW-1185">Reference proteome</keyword>
<dbReference type="Proteomes" id="UP000053660">
    <property type="component" value="Unassembled WGS sequence"/>
</dbReference>
<name>A0A0B1SBI0_OESDE</name>
<accession>A0A0B1SBI0</accession>
<reference evidence="1 2" key="1">
    <citation type="submission" date="2014-03" db="EMBL/GenBank/DDBJ databases">
        <title>Draft genome of the hookworm Oesophagostomum dentatum.</title>
        <authorList>
            <person name="Mitreva M."/>
        </authorList>
    </citation>
    <scope>NUCLEOTIDE SEQUENCE [LARGE SCALE GENOMIC DNA]</scope>
    <source>
        <strain evidence="1 2">OD-Hann</strain>
    </source>
</reference>
<dbReference type="OrthoDB" id="5876600at2759"/>
<proteinExistence type="predicted"/>
<dbReference type="EMBL" id="KN600244">
    <property type="protein sequence ID" value="KHJ80580.1"/>
    <property type="molecule type" value="Genomic_DNA"/>
</dbReference>
<sequence>MHEDITGRYNCCPHDQLVGSPPETLPVESDAYQNFRKIVLTRTCQRDLANVSTHGGTSICKAKNALDMLYCRKEIFHPISTYPLYVKMATMHLNTLRLAEIAGERNPIRVLEIQRKYNGRKSIITFKNPVPNGVTTF</sequence>
<protein>
    <submittedName>
        <fullName evidence="1">Uncharacterized protein</fullName>
    </submittedName>
</protein>
<evidence type="ECO:0000313" key="2">
    <source>
        <dbReference type="Proteomes" id="UP000053660"/>
    </source>
</evidence>
<gene>
    <name evidence="1" type="ORF">OESDEN_19744</name>
</gene>
<dbReference type="AlphaFoldDB" id="A0A0B1SBI0"/>
<evidence type="ECO:0000313" key="1">
    <source>
        <dbReference type="EMBL" id="KHJ80580.1"/>
    </source>
</evidence>